<evidence type="ECO:0000256" key="10">
    <source>
        <dbReference type="SAM" id="SignalP"/>
    </source>
</evidence>
<dbReference type="Gene3D" id="2.40.170.20">
    <property type="entry name" value="TonB-dependent receptor, beta-barrel domain"/>
    <property type="match status" value="1"/>
</dbReference>
<dbReference type="Pfam" id="PF00593">
    <property type="entry name" value="TonB_dep_Rec_b-barrel"/>
    <property type="match status" value="1"/>
</dbReference>
<dbReference type="Proteomes" id="UP000028134">
    <property type="component" value="Unassembled WGS sequence"/>
</dbReference>
<dbReference type="RefSeq" id="WP_032946106.1">
    <property type="nucleotide sequence ID" value="NZ_JNHI01000028.1"/>
</dbReference>
<evidence type="ECO:0000256" key="3">
    <source>
        <dbReference type="ARBA" id="ARBA00022452"/>
    </source>
</evidence>
<evidence type="ECO:0000313" key="14">
    <source>
        <dbReference type="Proteomes" id="UP000028134"/>
    </source>
</evidence>
<dbReference type="InterPro" id="IPR000531">
    <property type="entry name" value="Beta-barrel_TonB"/>
</dbReference>
<dbReference type="Pfam" id="PF13715">
    <property type="entry name" value="CarbopepD_reg_2"/>
    <property type="match status" value="1"/>
</dbReference>
<proteinExistence type="inferred from homology"/>
<dbReference type="Gene3D" id="2.60.40.1120">
    <property type="entry name" value="Carboxypeptidase-like, regulatory domain"/>
    <property type="match status" value="1"/>
</dbReference>
<evidence type="ECO:0000256" key="9">
    <source>
        <dbReference type="RuleBase" id="RU003357"/>
    </source>
</evidence>
<dbReference type="InterPro" id="IPR008969">
    <property type="entry name" value="CarboxyPept-like_regulatory"/>
</dbReference>
<evidence type="ECO:0000256" key="8">
    <source>
        <dbReference type="PROSITE-ProRule" id="PRU01360"/>
    </source>
</evidence>
<dbReference type="AlphaFoldDB" id="A0A078QXI9"/>
<sequence length="1009" mass="110519">MKQIAFTWLLCILSICAYAQQITVTGTVTDAENNPLIGAAVVVVGTTDGVITDFDGKYTIKAASGQSLKFSYVGYQEQTVKVDGRSVINVKLSEGELLDEVVVIGYGTVKKSHLTGAVASVSGKELQANVARSASAALQGRVAGVTVSAANGQPGEGLNINVRGISSLSATSPLYVIDGVYGDINMVDPADIQSIEVLKDASAAAIYGSRAANGVVLVTTKGGRLETPARVTVDAYTGVQMVAKYIDVMDGNQLRDLAKATGYSSAEGLLNWNGGAGTDWQKELYNSAMVSKVSLNVSGGNKTSTYNLSGSYLNQDGIVNTTGYEAWNIRAKNTFSFFNNHLRMGTTLMMKFYKKKYEDVSYTSALTAVPMWNVYGEDGTWGVAPEWTRGDNPVGWTEAYDYQRHGIDILLNGYAEVDLFLKGLKYKFNVGINKYTRRNYAYSSPYYFSSTSQKNEAELSESTDWENDWLIENTINYDNTFGNHTVSALVGYSAQRNNARGFGAGRKGFPEGFSVIDAGSVSSQNTSGSAWANTMISMFGRVMYSYADRYMLSASVRRDGSSKFADGNRWGTFPSVSLGWNVMNEDFFENIKKTMNELKIRASYGVLGNLSGIGNYATQSVVYKGMNNMMGTELWEGAITGKEWTSPMNVTWEKTKTLNLGLDFAFLNNKFSVSADYFIQKTEDMLLSMPQSLSFGLSGNPTVNAGTVENKGFEISLNHRNNVGDLYYHVGVNATFIKNELTEVNGSRDEWQGFNPHAKGTITYAKTGHSIGYFNLIKTDGVFQSQQEIDAYVDKNGNKIQPNAQPGDLRFVDYNGDGKIDNNDRQDVGSAFPKVNLGVSLGAEWKGLDLNMFFDGNFGNKIYNAQYYSTVYNESTGNQYAERMNSWTENNHSDIPRCLFGTSDPNGTNWGYTDRWLENGSFLRLKTLELGYTLPKVWVSKAGLQNVRVYTAMENLFTITDYKGYTPDLGMVDADGAGTSGGSGVMTRGCDDGRYPMARTITFGLQVNF</sequence>
<keyword evidence="4 8" id="KW-0812">Transmembrane</keyword>
<dbReference type="InterPro" id="IPR039426">
    <property type="entry name" value="TonB-dep_rcpt-like"/>
</dbReference>
<comment type="caution">
    <text evidence="13">The sequence shown here is derived from an EMBL/GenBank/DDBJ whole genome shotgun (WGS) entry which is preliminary data.</text>
</comment>
<keyword evidence="5 9" id="KW-0798">TonB box</keyword>
<dbReference type="InterPro" id="IPR037066">
    <property type="entry name" value="Plug_dom_sf"/>
</dbReference>
<dbReference type="SUPFAM" id="SSF49464">
    <property type="entry name" value="Carboxypeptidase regulatory domain-like"/>
    <property type="match status" value="1"/>
</dbReference>
<keyword evidence="7 8" id="KW-0998">Cell outer membrane</keyword>
<dbReference type="FunFam" id="2.60.40.1120:FF:000003">
    <property type="entry name" value="Outer membrane protein Omp121"/>
    <property type="match status" value="1"/>
</dbReference>
<organism evidence="13 14">
    <name type="scientific">Phocaeicola vulgatus str. 3775 SL</name>
    <name type="common">B</name>
    <name type="synonym">iv</name>
    <dbReference type="NCBI Taxonomy" id="1339350"/>
    <lineage>
        <taxon>Bacteria</taxon>
        <taxon>Pseudomonadati</taxon>
        <taxon>Bacteroidota</taxon>
        <taxon>Bacteroidia</taxon>
        <taxon>Bacteroidales</taxon>
        <taxon>Bacteroidaceae</taxon>
        <taxon>Phocaeicola</taxon>
    </lineage>
</organism>
<evidence type="ECO:0000256" key="6">
    <source>
        <dbReference type="ARBA" id="ARBA00023136"/>
    </source>
</evidence>
<dbReference type="Pfam" id="PF07715">
    <property type="entry name" value="Plug"/>
    <property type="match status" value="1"/>
</dbReference>
<keyword evidence="6 8" id="KW-0472">Membrane</keyword>
<dbReference type="PROSITE" id="PS52016">
    <property type="entry name" value="TONB_DEPENDENT_REC_3"/>
    <property type="match status" value="1"/>
</dbReference>
<dbReference type="GO" id="GO:0009279">
    <property type="term" value="C:cell outer membrane"/>
    <property type="evidence" value="ECO:0007669"/>
    <property type="project" value="UniProtKB-SubCell"/>
</dbReference>
<protein>
    <submittedName>
        <fullName evidence="13">TonB-linked outer membrane, SusC/RagA family protein</fullName>
    </submittedName>
</protein>
<dbReference type="InterPro" id="IPR023996">
    <property type="entry name" value="TonB-dep_OMP_SusC/RagA"/>
</dbReference>
<feature type="signal peptide" evidence="10">
    <location>
        <begin position="1"/>
        <end position="19"/>
    </location>
</feature>
<feature type="chain" id="PRO_5001743911" evidence="10">
    <location>
        <begin position="20"/>
        <end position="1009"/>
    </location>
</feature>
<gene>
    <name evidence="13" type="ORF">M097_3424</name>
</gene>
<reference evidence="13 14" key="1">
    <citation type="submission" date="2014-04" db="EMBL/GenBank/DDBJ databases">
        <authorList>
            <person name="Sears C."/>
            <person name="Carroll K."/>
            <person name="Sack B.R."/>
            <person name="Qadri F."/>
            <person name="Myers L.L."/>
            <person name="Chung G.-T."/>
            <person name="Escheverria P."/>
            <person name="Fraser C.M."/>
            <person name="Sadzewicz L."/>
            <person name="Shefchek K.A."/>
            <person name="Tallon L."/>
            <person name="Das S.P."/>
            <person name="Daugherty S."/>
            <person name="Mongodin E.F."/>
        </authorList>
    </citation>
    <scope>NUCLEOTIDE SEQUENCE [LARGE SCALE GENOMIC DNA]</scope>
    <source>
        <strain evidence="14">3775 SL(B) 10 (iv)</strain>
    </source>
</reference>
<feature type="domain" description="TonB-dependent receptor-like beta-barrel" evidence="11">
    <location>
        <begin position="372"/>
        <end position="883"/>
    </location>
</feature>
<accession>A0A078QXI9</accession>
<keyword evidence="10" id="KW-0732">Signal</keyword>
<dbReference type="InterPro" id="IPR012910">
    <property type="entry name" value="Plug_dom"/>
</dbReference>
<comment type="similarity">
    <text evidence="8 9">Belongs to the TonB-dependent receptor family.</text>
</comment>
<dbReference type="FunFam" id="2.170.130.10:FF:000008">
    <property type="entry name" value="SusC/RagA family TonB-linked outer membrane protein"/>
    <property type="match status" value="1"/>
</dbReference>
<evidence type="ECO:0000256" key="4">
    <source>
        <dbReference type="ARBA" id="ARBA00022692"/>
    </source>
</evidence>
<feature type="domain" description="TonB-dependent receptor plug" evidence="12">
    <location>
        <begin position="111"/>
        <end position="215"/>
    </location>
</feature>
<keyword evidence="3 8" id="KW-1134">Transmembrane beta strand</keyword>
<dbReference type="Gene3D" id="2.170.130.10">
    <property type="entry name" value="TonB-dependent receptor, plug domain"/>
    <property type="match status" value="1"/>
</dbReference>
<evidence type="ECO:0000313" key="13">
    <source>
        <dbReference type="EMBL" id="KDS27743.1"/>
    </source>
</evidence>
<evidence type="ECO:0000256" key="5">
    <source>
        <dbReference type="ARBA" id="ARBA00023077"/>
    </source>
</evidence>
<name>A0A078QXI9_PHOVU</name>
<evidence type="ECO:0000259" key="12">
    <source>
        <dbReference type="Pfam" id="PF07715"/>
    </source>
</evidence>
<dbReference type="NCBIfam" id="TIGR04056">
    <property type="entry name" value="OMP_RagA_SusC"/>
    <property type="match status" value="1"/>
</dbReference>
<comment type="subcellular location">
    <subcellularLocation>
        <location evidence="1 8">Cell outer membrane</location>
        <topology evidence="1 8">Multi-pass membrane protein</topology>
    </subcellularLocation>
</comment>
<keyword evidence="2 8" id="KW-0813">Transport</keyword>
<evidence type="ECO:0000256" key="2">
    <source>
        <dbReference type="ARBA" id="ARBA00022448"/>
    </source>
</evidence>
<evidence type="ECO:0000256" key="7">
    <source>
        <dbReference type="ARBA" id="ARBA00023237"/>
    </source>
</evidence>
<evidence type="ECO:0000256" key="1">
    <source>
        <dbReference type="ARBA" id="ARBA00004571"/>
    </source>
</evidence>
<dbReference type="NCBIfam" id="TIGR04057">
    <property type="entry name" value="SusC_RagA_signa"/>
    <property type="match status" value="1"/>
</dbReference>
<dbReference type="SUPFAM" id="SSF56935">
    <property type="entry name" value="Porins"/>
    <property type="match status" value="1"/>
</dbReference>
<dbReference type="EMBL" id="JNHI01000028">
    <property type="protein sequence ID" value="KDS27743.1"/>
    <property type="molecule type" value="Genomic_DNA"/>
</dbReference>
<evidence type="ECO:0000259" key="11">
    <source>
        <dbReference type="Pfam" id="PF00593"/>
    </source>
</evidence>
<dbReference type="InterPro" id="IPR036942">
    <property type="entry name" value="Beta-barrel_TonB_sf"/>
</dbReference>
<dbReference type="PATRIC" id="fig|1339350.3.peg.3267"/>
<dbReference type="InterPro" id="IPR023997">
    <property type="entry name" value="TonB-dep_OMP_SusC/RagA_CS"/>
</dbReference>